<dbReference type="EMBL" id="KB467931">
    <property type="protein sequence ID" value="PCH37563.1"/>
    <property type="molecule type" value="Genomic_DNA"/>
</dbReference>
<dbReference type="OrthoDB" id="2788229at2759"/>
<evidence type="ECO:0000313" key="2">
    <source>
        <dbReference type="Proteomes" id="UP000218811"/>
    </source>
</evidence>
<dbReference type="AlphaFoldDB" id="A0A2H3JCN2"/>
<accession>A0A2H3JCN2</accession>
<name>A0A2H3JCN2_WOLCO</name>
<sequence>MTQFICTSVTPEGHNDAVQAFPAAYPLEVEYEILYHLRDQRRLLIVCNAVCRAWRAEIRPYLFHTVRFRRSDVIRWPLQDEDSILFLELIQQSPDIPQYVRRLVLEGSTRYWIEILSQLRSLEDLTITSSTTDGQPVVQSLENMVRYRESLPPIKHLRLHNLRFDYKMTSTLPQFLLGFPKVSTLILQHVRSGMNEDTPPAREILPELENLTMEHSESWAAEWMLHDCPDMRLRNISLVWLDDVEDLFLYQDLLNRSGMMTPEHSAVFMTFIGLPSINEGHQGAHLVEHTARLSSLFAFPDPAQLMQATFSLLNELKQCLGQYIEMEVWTKDIDTLHSMFDWEDLARTIAKLFCYPEDESYDFTFTLIHRLSSGQRDLPPELLEAPLREYLSRERVERIQFWLILSCTIVFFKDQQGNAVRAFNPEVAAKSATEVAPASQDEKIGVLN</sequence>
<dbReference type="Proteomes" id="UP000218811">
    <property type="component" value="Unassembled WGS sequence"/>
</dbReference>
<evidence type="ECO:0000313" key="1">
    <source>
        <dbReference type="EMBL" id="PCH37563.1"/>
    </source>
</evidence>
<proteinExistence type="predicted"/>
<reference evidence="1 2" key="1">
    <citation type="journal article" date="2012" name="Science">
        <title>The Paleozoic origin of enzymatic lignin decomposition reconstructed from 31 fungal genomes.</title>
        <authorList>
            <person name="Floudas D."/>
            <person name="Binder M."/>
            <person name="Riley R."/>
            <person name="Barry K."/>
            <person name="Blanchette R.A."/>
            <person name="Henrissat B."/>
            <person name="Martinez A.T."/>
            <person name="Otillar R."/>
            <person name="Spatafora J.W."/>
            <person name="Yadav J.S."/>
            <person name="Aerts A."/>
            <person name="Benoit I."/>
            <person name="Boyd A."/>
            <person name="Carlson A."/>
            <person name="Copeland A."/>
            <person name="Coutinho P.M."/>
            <person name="de Vries R.P."/>
            <person name="Ferreira P."/>
            <person name="Findley K."/>
            <person name="Foster B."/>
            <person name="Gaskell J."/>
            <person name="Glotzer D."/>
            <person name="Gorecki P."/>
            <person name="Heitman J."/>
            <person name="Hesse C."/>
            <person name="Hori C."/>
            <person name="Igarashi K."/>
            <person name="Jurgens J.A."/>
            <person name="Kallen N."/>
            <person name="Kersten P."/>
            <person name="Kohler A."/>
            <person name="Kuees U."/>
            <person name="Kumar T.K.A."/>
            <person name="Kuo A."/>
            <person name="LaButti K."/>
            <person name="Larrondo L.F."/>
            <person name="Lindquist E."/>
            <person name="Ling A."/>
            <person name="Lombard V."/>
            <person name="Lucas S."/>
            <person name="Lundell T."/>
            <person name="Martin R."/>
            <person name="McLaughlin D.J."/>
            <person name="Morgenstern I."/>
            <person name="Morin E."/>
            <person name="Murat C."/>
            <person name="Nagy L.G."/>
            <person name="Nolan M."/>
            <person name="Ohm R.A."/>
            <person name="Patyshakuliyeva A."/>
            <person name="Rokas A."/>
            <person name="Ruiz-Duenas F.J."/>
            <person name="Sabat G."/>
            <person name="Salamov A."/>
            <person name="Samejima M."/>
            <person name="Schmutz J."/>
            <person name="Slot J.C."/>
            <person name="St John F."/>
            <person name="Stenlid J."/>
            <person name="Sun H."/>
            <person name="Sun S."/>
            <person name="Syed K."/>
            <person name="Tsang A."/>
            <person name="Wiebenga A."/>
            <person name="Young D."/>
            <person name="Pisabarro A."/>
            <person name="Eastwood D.C."/>
            <person name="Martin F."/>
            <person name="Cullen D."/>
            <person name="Grigoriev I.V."/>
            <person name="Hibbett D.S."/>
        </authorList>
    </citation>
    <scope>NUCLEOTIDE SEQUENCE [LARGE SCALE GENOMIC DNA]</scope>
    <source>
        <strain evidence="1 2">MD-104</strain>
    </source>
</reference>
<evidence type="ECO:0008006" key="3">
    <source>
        <dbReference type="Google" id="ProtNLM"/>
    </source>
</evidence>
<keyword evidence="2" id="KW-1185">Reference proteome</keyword>
<protein>
    <recommendedName>
        <fullName evidence="3">F-box domain-containing protein</fullName>
    </recommendedName>
</protein>
<organism evidence="1 2">
    <name type="scientific">Wolfiporia cocos (strain MD-104)</name>
    <name type="common">Brown rot fungus</name>
    <dbReference type="NCBI Taxonomy" id="742152"/>
    <lineage>
        <taxon>Eukaryota</taxon>
        <taxon>Fungi</taxon>
        <taxon>Dikarya</taxon>
        <taxon>Basidiomycota</taxon>
        <taxon>Agaricomycotina</taxon>
        <taxon>Agaricomycetes</taxon>
        <taxon>Polyporales</taxon>
        <taxon>Phaeolaceae</taxon>
        <taxon>Wolfiporia</taxon>
    </lineage>
</organism>
<dbReference type="SUPFAM" id="SSF52047">
    <property type="entry name" value="RNI-like"/>
    <property type="match status" value="1"/>
</dbReference>
<gene>
    <name evidence="1" type="ORF">WOLCODRAFT_167593</name>
</gene>